<gene>
    <name evidence="3" type="ORF">ACFFV7_24515</name>
</gene>
<reference evidence="3 4" key="1">
    <citation type="submission" date="2024-09" db="EMBL/GenBank/DDBJ databases">
        <authorList>
            <person name="Sun Q."/>
            <person name="Mori K."/>
        </authorList>
    </citation>
    <scope>NUCLEOTIDE SEQUENCE [LARGE SCALE GENOMIC DNA]</scope>
    <source>
        <strain evidence="3 4">CCM 3426</strain>
    </source>
</reference>
<feature type="transmembrane region" description="Helical" evidence="2">
    <location>
        <begin position="76"/>
        <end position="102"/>
    </location>
</feature>
<keyword evidence="2" id="KW-0472">Membrane</keyword>
<keyword evidence="2" id="KW-0812">Transmembrane</keyword>
<evidence type="ECO:0000256" key="1">
    <source>
        <dbReference type="SAM" id="MobiDB-lite"/>
    </source>
</evidence>
<feature type="transmembrane region" description="Helical" evidence="2">
    <location>
        <begin position="212"/>
        <end position="239"/>
    </location>
</feature>
<accession>A0ABV5IKB1</accession>
<organism evidence="3 4">
    <name type="scientific">Nonomuraea spiralis</name>
    <dbReference type="NCBI Taxonomy" id="46182"/>
    <lineage>
        <taxon>Bacteria</taxon>
        <taxon>Bacillati</taxon>
        <taxon>Actinomycetota</taxon>
        <taxon>Actinomycetes</taxon>
        <taxon>Streptosporangiales</taxon>
        <taxon>Streptosporangiaceae</taxon>
        <taxon>Nonomuraea</taxon>
    </lineage>
</organism>
<dbReference type="Proteomes" id="UP001589647">
    <property type="component" value="Unassembled WGS sequence"/>
</dbReference>
<dbReference type="RefSeq" id="WP_229824585.1">
    <property type="nucleotide sequence ID" value="NZ_BMRC01000016.1"/>
</dbReference>
<comment type="caution">
    <text evidence="3">The sequence shown here is derived from an EMBL/GenBank/DDBJ whole genome shotgun (WGS) entry which is preliminary data.</text>
</comment>
<dbReference type="EMBL" id="JBHMEI010000017">
    <property type="protein sequence ID" value="MFB9204380.1"/>
    <property type="molecule type" value="Genomic_DNA"/>
</dbReference>
<dbReference type="SUPFAM" id="SSF81995">
    <property type="entry name" value="beta-sandwich domain of Sec23/24"/>
    <property type="match status" value="1"/>
</dbReference>
<evidence type="ECO:0008006" key="5">
    <source>
        <dbReference type="Google" id="ProtNLM"/>
    </source>
</evidence>
<feature type="compositionally biased region" description="Low complexity" evidence="1">
    <location>
        <begin position="1"/>
        <end position="31"/>
    </location>
</feature>
<name>A0ABV5IKB1_9ACTN</name>
<protein>
    <recommendedName>
        <fullName evidence="5">Serine/arginine repetitive matrix protein 2</fullName>
    </recommendedName>
</protein>
<keyword evidence="4" id="KW-1185">Reference proteome</keyword>
<evidence type="ECO:0000256" key="2">
    <source>
        <dbReference type="SAM" id="Phobius"/>
    </source>
</evidence>
<proteinExistence type="predicted"/>
<feature type="region of interest" description="Disordered" evidence="1">
    <location>
        <begin position="1"/>
        <end position="62"/>
    </location>
</feature>
<sequence>MTDNSQPPQYGPPQGQGPYYGQNPQYAQPQQYGPPPQYQQPPPQYGPPPQYNQYGQYGQQPQFPPRIDGKAIKPRLWWIAVVWAVAVVLGVVGVVVFAGGVLSSVSDMAPTATFASGESVKVSLDPAERPAVFIATGTRVNYQCEISGGPSQAKLVKVNGTQTVTAGGSTWQEILAVNAPAKGEYQLTCATQEQASARFGVGRDVLSAAGGMFGGVAALFLIPGAGLLIGIVGTVVVLVRRSGARKRLAVSG</sequence>
<feature type="compositionally biased region" description="Pro residues" evidence="1">
    <location>
        <begin position="32"/>
        <end position="50"/>
    </location>
</feature>
<evidence type="ECO:0000313" key="3">
    <source>
        <dbReference type="EMBL" id="MFB9204380.1"/>
    </source>
</evidence>
<evidence type="ECO:0000313" key="4">
    <source>
        <dbReference type="Proteomes" id="UP001589647"/>
    </source>
</evidence>
<feature type="compositionally biased region" description="Low complexity" evidence="1">
    <location>
        <begin position="51"/>
        <end position="61"/>
    </location>
</feature>
<keyword evidence="2" id="KW-1133">Transmembrane helix</keyword>